<evidence type="ECO:0000313" key="1">
    <source>
        <dbReference type="EMBL" id="MBR7829449.1"/>
    </source>
</evidence>
<keyword evidence="2" id="KW-1185">Reference proteome</keyword>
<sequence length="108" mass="11849">MSPVPLLFEPGMPEPEQARFFGLDEIADPAELLGRATELADAFRAAADRAAAYQALAAFELTDPRRFDRLTYTELGERMGLSPADAQTLAERGARLAARSTRKPIHFS</sequence>
<dbReference type="EMBL" id="JAGSOH010000086">
    <property type="protein sequence ID" value="MBR7829449.1"/>
    <property type="molecule type" value="Genomic_DNA"/>
</dbReference>
<comment type="caution">
    <text evidence="1">The sequence shown here is derived from an EMBL/GenBank/DDBJ whole genome shotgun (WGS) entry which is preliminary data.</text>
</comment>
<reference evidence="1" key="1">
    <citation type="submission" date="2021-04" db="EMBL/GenBank/DDBJ databases">
        <title>Genome based classification of Actinospica acidithermotolerans sp. nov., an actinobacterium isolated from an Indonesian hot spring.</title>
        <authorList>
            <person name="Kusuma A.B."/>
            <person name="Putra K.E."/>
            <person name="Nafisah S."/>
            <person name="Loh J."/>
            <person name="Nouioui I."/>
            <person name="Goodfellow M."/>
        </authorList>
    </citation>
    <scope>NUCLEOTIDE SEQUENCE</scope>
    <source>
        <strain evidence="1">MGRD01-02</strain>
    </source>
</reference>
<accession>A0A941EHY9</accession>
<proteinExistence type="predicted"/>
<gene>
    <name evidence="1" type="ORF">KDK95_24295</name>
</gene>
<evidence type="ECO:0000313" key="2">
    <source>
        <dbReference type="Proteomes" id="UP000676325"/>
    </source>
</evidence>
<dbReference type="AlphaFoldDB" id="A0A941EHY9"/>
<organism evidence="1 2">
    <name type="scientific">Actinospica acidithermotolerans</name>
    <dbReference type="NCBI Taxonomy" id="2828514"/>
    <lineage>
        <taxon>Bacteria</taxon>
        <taxon>Bacillati</taxon>
        <taxon>Actinomycetota</taxon>
        <taxon>Actinomycetes</taxon>
        <taxon>Catenulisporales</taxon>
        <taxon>Actinospicaceae</taxon>
        <taxon>Actinospica</taxon>
    </lineage>
</organism>
<dbReference type="RefSeq" id="WP_212520583.1">
    <property type="nucleotide sequence ID" value="NZ_JAGSOH010000086.1"/>
</dbReference>
<dbReference type="Proteomes" id="UP000676325">
    <property type="component" value="Unassembled WGS sequence"/>
</dbReference>
<protein>
    <submittedName>
        <fullName evidence="1">Uncharacterized protein</fullName>
    </submittedName>
</protein>
<name>A0A941EHY9_9ACTN</name>